<dbReference type="Proteomes" id="UP000290567">
    <property type="component" value="Unassembled WGS sequence"/>
</dbReference>
<protein>
    <submittedName>
        <fullName evidence="8">Site-specific integrase</fullName>
    </submittedName>
</protein>
<dbReference type="OrthoDB" id="111144at2"/>
<evidence type="ECO:0000313" key="8">
    <source>
        <dbReference type="EMBL" id="GCF93877.1"/>
    </source>
</evidence>
<evidence type="ECO:0000256" key="3">
    <source>
        <dbReference type="ARBA" id="ARBA00023125"/>
    </source>
</evidence>
<proteinExistence type="inferred from homology"/>
<dbReference type="InterPro" id="IPR050090">
    <property type="entry name" value="Tyrosine_recombinase_XerCD"/>
</dbReference>
<dbReference type="PANTHER" id="PTHR30349">
    <property type="entry name" value="PHAGE INTEGRASE-RELATED"/>
    <property type="match status" value="1"/>
</dbReference>
<dbReference type="InterPro" id="IPR010998">
    <property type="entry name" value="Integrase_recombinase_N"/>
</dbReference>
<dbReference type="InterPro" id="IPR002104">
    <property type="entry name" value="Integrase_catalytic"/>
</dbReference>
<keyword evidence="9" id="KW-1185">Reference proteome</keyword>
<dbReference type="InterPro" id="IPR013762">
    <property type="entry name" value="Integrase-like_cat_sf"/>
</dbReference>
<comment type="similarity">
    <text evidence="1">Belongs to the 'phage' integrase family.</text>
</comment>
<dbReference type="GO" id="GO:0015074">
    <property type="term" value="P:DNA integration"/>
    <property type="evidence" value="ECO:0007669"/>
    <property type="project" value="UniProtKB-KW"/>
</dbReference>
<feature type="domain" description="Tyr recombinase" evidence="6">
    <location>
        <begin position="168"/>
        <end position="361"/>
    </location>
</feature>
<name>A0A4P5P7E1_9ENTE</name>
<dbReference type="RefSeq" id="WP_146622312.1">
    <property type="nucleotide sequence ID" value="NZ_BJCC01000013.1"/>
</dbReference>
<evidence type="ECO:0000256" key="5">
    <source>
        <dbReference type="PROSITE-ProRule" id="PRU01248"/>
    </source>
</evidence>
<evidence type="ECO:0000259" key="7">
    <source>
        <dbReference type="PROSITE" id="PS51900"/>
    </source>
</evidence>
<dbReference type="SUPFAM" id="SSF56349">
    <property type="entry name" value="DNA breaking-rejoining enzymes"/>
    <property type="match status" value="1"/>
</dbReference>
<evidence type="ECO:0000313" key="9">
    <source>
        <dbReference type="Proteomes" id="UP000290567"/>
    </source>
</evidence>
<dbReference type="CDD" id="cd01189">
    <property type="entry name" value="INT_ICEBs1_C_like"/>
    <property type="match status" value="1"/>
</dbReference>
<evidence type="ECO:0000256" key="2">
    <source>
        <dbReference type="ARBA" id="ARBA00022908"/>
    </source>
</evidence>
<sequence>MRKGENIYKRKDGRWEGRYFKGRHANGRIKYGYIYGKSYQEVRKKLYEYKLMYQQILDANGDPYLTFQEWNLRWLSEKQLEIKPSTYSSYQYKFHKYVNPIIGHISLNELREKHGDELLKSMQENNLNASSINNIFRLTIKCFQAAKRENKLPINPFDQVKLPKIKREKVRALTKKEQRMLEQAALSEKKEGRLPVFLSLYAGLRIGEISALRWENIDFEENLIRVDSTYQRIPGNKAGEKTQLIYASSKTRSSERHIPFGNKLKQMLLEHKKYIQGEFVFAKNGHPFEPRLITYYFHKIRKRAQLPHIHFHQLRHTFATRCLETNGDIPSVSALLGHASTQMTLDTYADAMLEQRIEVILSMEKGIEID</sequence>
<organism evidence="8 9">
    <name type="scientific">Enterococcus florum</name>
    <dbReference type="NCBI Taxonomy" id="2480627"/>
    <lineage>
        <taxon>Bacteria</taxon>
        <taxon>Bacillati</taxon>
        <taxon>Bacillota</taxon>
        <taxon>Bacilli</taxon>
        <taxon>Lactobacillales</taxon>
        <taxon>Enterococcaceae</taxon>
        <taxon>Enterococcus</taxon>
    </lineage>
</organism>
<dbReference type="GO" id="GO:0006310">
    <property type="term" value="P:DNA recombination"/>
    <property type="evidence" value="ECO:0007669"/>
    <property type="project" value="UniProtKB-KW"/>
</dbReference>
<dbReference type="PROSITE" id="PS51898">
    <property type="entry name" value="TYR_RECOMBINASE"/>
    <property type="match status" value="1"/>
</dbReference>
<dbReference type="InterPro" id="IPR011010">
    <property type="entry name" value="DNA_brk_join_enz"/>
</dbReference>
<keyword evidence="3 5" id="KW-0238">DNA-binding</keyword>
<keyword evidence="2" id="KW-0229">DNA integration</keyword>
<dbReference type="PANTHER" id="PTHR30349:SF64">
    <property type="entry name" value="PROPHAGE INTEGRASE INTD-RELATED"/>
    <property type="match status" value="1"/>
</dbReference>
<dbReference type="PROSITE" id="PS51900">
    <property type="entry name" value="CB"/>
    <property type="match status" value="1"/>
</dbReference>
<dbReference type="Gene3D" id="1.10.443.10">
    <property type="entry name" value="Intergrase catalytic core"/>
    <property type="match status" value="1"/>
</dbReference>
<dbReference type="InterPro" id="IPR004107">
    <property type="entry name" value="Integrase_SAM-like_N"/>
</dbReference>
<reference evidence="9" key="1">
    <citation type="submission" date="2019-02" db="EMBL/GenBank/DDBJ databases">
        <title>Draft genome sequence of Enterococcus sp. Gos25-1.</title>
        <authorList>
            <person name="Tanaka N."/>
            <person name="Shiwa Y."/>
            <person name="Fujita N."/>
        </authorList>
    </citation>
    <scope>NUCLEOTIDE SEQUENCE [LARGE SCALE GENOMIC DNA]</scope>
    <source>
        <strain evidence="9">Gos25-1</strain>
    </source>
</reference>
<evidence type="ECO:0000259" key="6">
    <source>
        <dbReference type="PROSITE" id="PS51898"/>
    </source>
</evidence>
<comment type="caution">
    <text evidence="8">The sequence shown here is derived from an EMBL/GenBank/DDBJ whole genome shotgun (WGS) entry which is preliminary data.</text>
</comment>
<evidence type="ECO:0000256" key="1">
    <source>
        <dbReference type="ARBA" id="ARBA00008857"/>
    </source>
</evidence>
<dbReference type="Pfam" id="PF14659">
    <property type="entry name" value="Phage_int_SAM_3"/>
    <property type="match status" value="1"/>
</dbReference>
<dbReference type="GO" id="GO:0003677">
    <property type="term" value="F:DNA binding"/>
    <property type="evidence" value="ECO:0007669"/>
    <property type="project" value="UniProtKB-UniRule"/>
</dbReference>
<dbReference type="InterPro" id="IPR044068">
    <property type="entry name" value="CB"/>
</dbReference>
<dbReference type="Pfam" id="PF00589">
    <property type="entry name" value="Phage_integrase"/>
    <property type="match status" value="1"/>
</dbReference>
<evidence type="ECO:0000256" key="4">
    <source>
        <dbReference type="ARBA" id="ARBA00023172"/>
    </source>
</evidence>
<dbReference type="Gene3D" id="1.10.150.130">
    <property type="match status" value="1"/>
</dbReference>
<dbReference type="AlphaFoldDB" id="A0A4P5P7E1"/>
<keyword evidence="4" id="KW-0233">DNA recombination</keyword>
<gene>
    <name evidence="8" type="ORF">NRIC_17680</name>
</gene>
<accession>A0A4P5P7E1</accession>
<feature type="domain" description="Core-binding (CB)" evidence="7">
    <location>
        <begin position="65"/>
        <end position="147"/>
    </location>
</feature>
<dbReference type="EMBL" id="BJCC01000013">
    <property type="protein sequence ID" value="GCF93877.1"/>
    <property type="molecule type" value="Genomic_DNA"/>
</dbReference>